<dbReference type="RefSeq" id="WP_134079108.1">
    <property type="nucleotide sequence ID" value="NZ_SOEB01000024.1"/>
</dbReference>
<evidence type="ECO:0000313" key="2">
    <source>
        <dbReference type="EMBL" id="TDX24157.1"/>
    </source>
</evidence>
<organism evidence="2 3">
    <name type="scientific">Rhodovulum visakhapatnamense</name>
    <dbReference type="NCBI Taxonomy" id="364297"/>
    <lineage>
        <taxon>Bacteria</taxon>
        <taxon>Pseudomonadati</taxon>
        <taxon>Pseudomonadota</taxon>
        <taxon>Alphaproteobacteria</taxon>
        <taxon>Rhodobacterales</taxon>
        <taxon>Paracoccaceae</taxon>
        <taxon>Rhodovulum</taxon>
    </lineage>
</organism>
<feature type="transmembrane region" description="Helical" evidence="1">
    <location>
        <begin position="57"/>
        <end position="80"/>
    </location>
</feature>
<gene>
    <name evidence="2" type="ORF">EV657_12451</name>
</gene>
<keyword evidence="1" id="KW-0812">Transmembrane</keyword>
<reference evidence="2 3" key="1">
    <citation type="submission" date="2019-03" db="EMBL/GenBank/DDBJ databases">
        <title>Genomic Encyclopedia of Type Strains, Phase IV (KMG-IV): sequencing the most valuable type-strain genomes for metagenomic binning, comparative biology and taxonomic classification.</title>
        <authorList>
            <person name="Goeker M."/>
        </authorList>
    </citation>
    <scope>NUCLEOTIDE SEQUENCE [LARGE SCALE GENOMIC DNA]</scope>
    <source>
        <strain evidence="2 3">JA181</strain>
    </source>
</reference>
<evidence type="ECO:0000256" key="1">
    <source>
        <dbReference type="SAM" id="Phobius"/>
    </source>
</evidence>
<proteinExistence type="predicted"/>
<evidence type="ECO:0000313" key="3">
    <source>
        <dbReference type="Proteomes" id="UP000295484"/>
    </source>
</evidence>
<protein>
    <submittedName>
        <fullName evidence="2">Uncharacterized protein</fullName>
    </submittedName>
</protein>
<accession>A0A4R8FM28</accession>
<keyword evidence="1" id="KW-1133">Transmembrane helix</keyword>
<sequence>MRGMPGKIGCDPRGLVAKAQVLFRIEKDPFETTVKEADGAFRTAEAAARAPVLRRSILGLVAAGSLGGGMRAAAVAGIFVTPAR</sequence>
<dbReference type="AlphaFoldDB" id="A0A4R8FM28"/>
<name>A0A4R8FM28_9RHOB</name>
<keyword evidence="1" id="KW-0472">Membrane</keyword>
<comment type="caution">
    <text evidence="2">The sequence shown here is derived from an EMBL/GenBank/DDBJ whole genome shotgun (WGS) entry which is preliminary data.</text>
</comment>
<dbReference type="EMBL" id="SOEB01000024">
    <property type="protein sequence ID" value="TDX24157.1"/>
    <property type="molecule type" value="Genomic_DNA"/>
</dbReference>
<dbReference type="Proteomes" id="UP000295484">
    <property type="component" value="Unassembled WGS sequence"/>
</dbReference>